<evidence type="ECO:0000313" key="1">
    <source>
        <dbReference type="EMBL" id="PIT06434.1"/>
    </source>
</evidence>
<protein>
    <submittedName>
        <fullName evidence="1">Uncharacterized protein</fullName>
    </submittedName>
</protein>
<reference evidence="1 2" key="1">
    <citation type="submission" date="2015-06" db="EMBL/GenBank/DDBJ databases">
        <title>Comparative genome analysis of nirS-carrying Bradyrhizobium sp. strains.</title>
        <authorList>
            <person name="Ishii S."/>
            <person name="Jang J."/>
            <person name="Nishizawa T."/>
            <person name="Senoo K."/>
        </authorList>
    </citation>
    <scope>NUCLEOTIDE SEQUENCE [LARGE SCALE GENOMIC DNA]</scope>
    <source>
        <strain evidence="1 2">TSA1</strain>
    </source>
</reference>
<gene>
    <name evidence="1" type="ORF">TSA1_31445</name>
</gene>
<dbReference type="EMBL" id="LFJC01000003">
    <property type="protein sequence ID" value="PIT06434.1"/>
    <property type="molecule type" value="Genomic_DNA"/>
</dbReference>
<evidence type="ECO:0000313" key="2">
    <source>
        <dbReference type="Proteomes" id="UP000228930"/>
    </source>
</evidence>
<proteinExistence type="predicted"/>
<comment type="caution">
    <text evidence="1">The sequence shown here is derived from an EMBL/GenBank/DDBJ whole genome shotgun (WGS) entry which is preliminary data.</text>
</comment>
<accession>A0A2M6UPA6</accession>
<name>A0A2M6UPA6_9BRAD</name>
<keyword evidence="2" id="KW-1185">Reference proteome</keyword>
<organism evidence="1 2">
    <name type="scientific">Bradyrhizobium nitroreducens</name>
    <dbReference type="NCBI Taxonomy" id="709803"/>
    <lineage>
        <taxon>Bacteria</taxon>
        <taxon>Pseudomonadati</taxon>
        <taxon>Pseudomonadota</taxon>
        <taxon>Alphaproteobacteria</taxon>
        <taxon>Hyphomicrobiales</taxon>
        <taxon>Nitrobacteraceae</taxon>
        <taxon>Bradyrhizobium</taxon>
    </lineage>
</organism>
<dbReference type="AlphaFoldDB" id="A0A2M6UPA6"/>
<sequence>MWPTPVEKTTACTLTGVCYCVTAANRDAITANVARVRQLLADQRAAGRMTGYLSIPLSTLGGGYFGVNRDVAQRTKERIEQRFGSSATWVLNPGAEGNLPETATGADYMYMWTQILEGRGGYGEDIDFFYFAGPTDFAQFFGLTGAGDADRIEAYFDQRLGSDPDLMKTVNAGRLSKRGFRNYYALRAAVTFSAGSHDEWNIVQLLNQRRRGSEQFGIGNQIGVLFDGHAIAPGDFEAGAASGTVGRCN</sequence>
<dbReference type="Proteomes" id="UP000228930">
    <property type="component" value="Unassembled WGS sequence"/>
</dbReference>